<dbReference type="Proteomes" id="UP001652660">
    <property type="component" value="Chromosome 5c"/>
</dbReference>
<dbReference type="GeneID" id="113689288"/>
<keyword evidence="2" id="KW-1185">Reference proteome</keyword>
<evidence type="ECO:0000256" key="1">
    <source>
        <dbReference type="ARBA" id="ARBA00009861"/>
    </source>
</evidence>
<dbReference type="Gene3D" id="3.30.559.10">
    <property type="entry name" value="Chloramphenicol acetyltransferase-like domain"/>
    <property type="match status" value="2"/>
</dbReference>
<dbReference type="PANTHER" id="PTHR31642">
    <property type="entry name" value="TRICHOTHECENE 3-O-ACETYLTRANSFERASE"/>
    <property type="match status" value="1"/>
</dbReference>
<sequence>MEQKLNITFKNSYLVKPSAPTFQGHMPLSLFDQTGFLIHIPTVHFYKPPPPQFTQDGSLINKLKSSLAMALVHFYPLAGRIVLMEGGRMELNCISAGAQLLEAVCQETLDQIGDFSPSPMFHNLVPSLNYNDMENLPLLAIQVTKFKDENIALGIAISHIIADGQSAFHFIMEWARLASGNTIFTKPFLDRRVLRGDTRVPRSGGERIDVNSHAANPHLPLPIVIGKTSAKIQQEKKTSIDLLKLSTKEIEFLKSLASDGTVPAMKRPYSTFEVISAHLWRCACRARLLIHEQPTVLSFPINFRKLIQPPLPVGYFGNAMLYIRSVDSSGNLLTGTLANTAAKIRKAILAVTSEFLYSEVEFLQMQTDLSKFQERHDHMEYLGNPNLTISSWLTFPFNDLDFGWGKSLAMVEVSHNGDGDFVLCGDRHSEVVVSVCFQEEYIKSFKYYFYEIFGDMNKED</sequence>
<evidence type="ECO:0000313" key="2">
    <source>
        <dbReference type="Proteomes" id="UP001652660"/>
    </source>
</evidence>
<dbReference type="PANTHER" id="PTHR31642:SF324">
    <property type="entry name" value="SPERMIDINE HYDROXYCINNAMOYL TRANSFERASE"/>
    <property type="match status" value="1"/>
</dbReference>
<protein>
    <submittedName>
        <fullName evidence="3">Spermidine hydroxycinnamoyl transferase-like</fullName>
    </submittedName>
</protein>
<name>A0A6P6SBL1_COFAR</name>
<proteinExistence type="inferred from homology"/>
<dbReference type="InterPro" id="IPR023213">
    <property type="entry name" value="CAT-like_dom_sf"/>
</dbReference>
<gene>
    <name evidence="3" type="primary">LOC113689288</name>
</gene>
<dbReference type="OrthoDB" id="671439at2759"/>
<dbReference type="Pfam" id="PF02458">
    <property type="entry name" value="Transferase"/>
    <property type="match status" value="1"/>
</dbReference>
<dbReference type="AlphaFoldDB" id="A0A6P6SBL1"/>
<organism evidence="2 3">
    <name type="scientific">Coffea arabica</name>
    <name type="common">Arabian coffee</name>
    <dbReference type="NCBI Taxonomy" id="13443"/>
    <lineage>
        <taxon>Eukaryota</taxon>
        <taxon>Viridiplantae</taxon>
        <taxon>Streptophyta</taxon>
        <taxon>Embryophyta</taxon>
        <taxon>Tracheophyta</taxon>
        <taxon>Spermatophyta</taxon>
        <taxon>Magnoliopsida</taxon>
        <taxon>eudicotyledons</taxon>
        <taxon>Gunneridae</taxon>
        <taxon>Pentapetalae</taxon>
        <taxon>asterids</taxon>
        <taxon>lamiids</taxon>
        <taxon>Gentianales</taxon>
        <taxon>Rubiaceae</taxon>
        <taxon>Ixoroideae</taxon>
        <taxon>Gardenieae complex</taxon>
        <taxon>Bertiereae - Coffeeae clade</taxon>
        <taxon>Coffeeae</taxon>
        <taxon>Coffea</taxon>
    </lineage>
</organism>
<reference evidence="3" key="2">
    <citation type="submission" date="2025-08" db="UniProtKB">
        <authorList>
            <consortium name="RefSeq"/>
        </authorList>
    </citation>
    <scope>IDENTIFICATION</scope>
    <source>
        <tissue evidence="3">Leaves</tissue>
    </source>
</reference>
<accession>A0A6P6SBL1</accession>
<comment type="similarity">
    <text evidence="1">Belongs to the plant acyltransferase family.</text>
</comment>
<dbReference type="RefSeq" id="XP_027062882.2">
    <property type="nucleotide sequence ID" value="XM_027207081.2"/>
</dbReference>
<dbReference type="GO" id="GO:0016747">
    <property type="term" value="F:acyltransferase activity, transferring groups other than amino-acyl groups"/>
    <property type="evidence" value="ECO:0007669"/>
    <property type="project" value="TreeGrafter"/>
</dbReference>
<reference evidence="2" key="1">
    <citation type="journal article" date="2025" name="Foods">
        <title>Unveiling the Microbial Signatures of Arabica Coffee Cherries: Insights into Ripeness Specific Diversity, Functional Traits, and Implications for Quality and Safety.</title>
        <authorList>
            <consortium name="RefSeq"/>
            <person name="Tenea G.N."/>
            <person name="Cifuentes V."/>
            <person name="Reyes P."/>
            <person name="Cevallos-Vallejos M."/>
        </authorList>
    </citation>
    <scope>NUCLEOTIDE SEQUENCE [LARGE SCALE GENOMIC DNA]</scope>
</reference>
<dbReference type="InterPro" id="IPR050317">
    <property type="entry name" value="Plant_Fungal_Acyltransferase"/>
</dbReference>
<evidence type="ECO:0000313" key="3">
    <source>
        <dbReference type="RefSeq" id="XP_027062882.2"/>
    </source>
</evidence>